<evidence type="ECO:0000313" key="4">
    <source>
        <dbReference type="Proteomes" id="UP001249851"/>
    </source>
</evidence>
<dbReference type="InterPro" id="IPR040676">
    <property type="entry name" value="DUF5641"/>
</dbReference>
<comment type="caution">
    <text evidence="3">The sequence shown here is derived from an EMBL/GenBank/DDBJ whole genome shotgun (WGS) entry which is preliminary data.</text>
</comment>
<reference evidence="3" key="1">
    <citation type="journal article" date="2023" name="G3 (Bethesda)">
        <title>Whole genome assembly and annotation of the endangered Caribbean coral Acropora cervicornis.</title>
        <authorList>
            <person name="Selwyn J.D."/>
            <person name="Vollmer S.V."/>
        </authorList>
    </citation>
    <scope>NUCLEOTIDE SEQUENCE</scope>
    <source>
        <strain evidence="3">K2</strain>
    </source>
</reference>
<dbReference type="PANTHER" id="PTHR47331">
    <property type="entry name" value="PHD-TYPE DOMAIN-CONTAINING PROTEIN"/>
    <property type="match status" value="1"/>
</dbReference>
<dbReference type="InterPro" id="IPR041588">
    <property type="entry name" value="Integrase_H2C2"/>
</dbReference>
<organism evidence="3 4">
    <name type="scientific">Acropora cervicornis</name>
    <name type="common">Staghorn coral</name>
    <dbReference type="NCBI Taxonomy" id="6130"/>
    <lineage>
        <taxon>Eukaryota</taxon>
        <taxon>Metazoa</taxon>
        <taxon>Cnidaria</taxon>
        <taxon>Anthozoa</taxon>
        <taxon>Hexacorallia</taxon>
        <taxon>Scleractinia</taxon>
        <taxon>Astrocoeniina</taxon>
        <taxon>Acroporidae</taxon>
        <taxon>Acropora</taxon>
    </lineage>
</organism>
<dbReference type="Pfam" id="PF17921">
    <property type="entry name" value="Integrase_H2C2"/>
    <property type="match status" value="1"/>
</dbReference>
<evidence type="ECO:0000259" key="2">
    <source>
        <dbReference type="Pfam" id="PF18701"/>
    </source>
</evidence>
<proteinExistence type="predicted"/>
<protein>
    <recommendedName>
        <fullName evidence="5">Integrase zinc-binding domain-containing protein</fullName>
    </recommendedName>
</protein>
<evidence type="ECO:0000313" key="3">
    <source>
        <dbReference type="EMBL" id="KAK2558563.1"/>
    </source>
</evidence>
<evidence type="ECO:0008006" key="5">
    <source>
        <dbReference type="Google" id="ProtNLM"/>
    </source>
</evidence>
<evidence type="ECO:0000259" key="1">
    <source>
        <dbReference type="Pfam" id="PF17921"/>
    </source>
</evidence>
<sequence length="460" mass="53203">MVEIPILKDDDPEDRKENQIYVASARRDVMEELMMYYSSWWKLKVAVSWLLRYKRYLKNKILQRRESSLNKQGLEERSGHLTLDELREAENEIVRCVQRKEFPEVIALQSEENQRLVKRLIKKMGASLSKLNPQVHDRLLRVGGRIGQAPLCYDLKHPVILPYKHHVTDLIIKDHHLKVGHMGQESVLSSLRQKYWILKGRSAMRRVLSKCFDCQKRKAKPPEQFMAELLKDRVTPSEPLFTYVGIDCFGPIEVKQGQSLVKRYGCLFTCLPVRAVHIELLHSASADSMINAMRRFISILSTVMMRNSDSVSDDEPISPNHLLHLRPTPSLPPGVFVKGDLYCKRAWRQAQSLTSVFWRRWSNEYLPTLMERWKWRMPKENIKAGDLVLLADKNDPRGEWPIARVVEAVVGRDGFVGAVRVRTASTVATQVKRQRRGELKASSVVFTRPITSLCPLEMDV</sequence>
<dbReference type="Proteomes" id="UP001249851">
    <property type="component" value="Unassembled WGS sequence"/>
</dbReference>
<dbReference type="Gene3D" id="3.30.420.10">
    <property type="entry name" value="Ribonuclease H-like superfamily/Ribonuclease H"/>
    <property type="match status" value="1"/>
</dbReference>
<dbReference type="AlphaFoldDB" id="A0AAD9QC51"/>
<gene>
    <name evidence="3" type="ORF">P5673_018738</name>
</gene>
<dbReference type="GO" id="GO:0003676">
    <property type="term" value="F:nucleic acid binding"/>
    <property type="evidence" value="ECO:0007669"/>
    <property type="project" value="InterPro"/>
</dbReference>
<feature type="domain" description="DUF5641" evidence="2">
    <location>
        <begin position="346"/>
        <end position="446"/>
    </location>
</feature>
<feature type="domain" description="Integrase zinc-binding" evidence="1">
    <location>
        <begin position="167"/>
        <end position="219"/>
    </location>
</feature>
<accession>A0AAD9QC51</accession>
<dbReference type="Pfam" id="PF18701">
    <property type="entry name" value="DUF5641"/>
    <property type="match status" value="1"/>
</dbReference>
<dbReference type="PANTHER" id="PTHR47331:SF1">
    <property type="entry name" value="GAG-LIKE PROTEIN"/>
    <property type="match status" value="1"/>
</dbReference>
<dbReference type="Gene3D" id="1.10.340.70">
    <property type="match status" value="1"/>
</dbReference>
<reference evidence="3" key="2">
    <citation type="journal article" date="2023" name="Science">
        <title>Genomic signatures of disease resistance in endangered staghorn corals.</title>
        <authorList>
            <person name="Vollmer S.V."/>
            <person name="Selwyn J.D."/>
            <person name="Despard B.A."/>
            <person name="Roesel C.L."/>
        </authorList>
    </citation>
    <scope>NUCLEOTIDE SEQUENCE</scope>
    <source>
        <strain evidence="3">K2</strain>
    </source>
</reference>
<dbReference type="InterPro" id="IPR036397">
    <property type="entry name" value="RNaseH_sf"/>
</dbReference>
<name>A0AAD9QC51_ACRCE</name>
<dbReference type="EMBL" id="JARQWQ010000043">
    <property type="protein sequence ID" value="KAK2558563.1"/>
    <property type="molecule type" value="Genomic_DNA"/>
</dbReference>
<keyword evidence="4" id="KW-1185">Reference proteome</keyword>